<evidence type="ECO:0000256" key="2">
    <source>
        <dbReference type="SAM" id="Phobius"/>
    </source>
</evidence>
<feature type="region of interest" description="Disordered" evidence="1">
    <location>
        <begin position="86"/>
        <end position="111"/>
    </location>
</feature>
<comment type="caution">
    <text evidence="3">The sequence shown here is derived from an EMBL/GenBank/DDBJ whole genome shotgun (WGS) entry which is preliminary data.</text>
</comment>
<feature type="transmembrane region" description="Helical" evidence="2">
    <location>
        <begin position="248"/>
        <end position="267"/>
    </location>
</feature>
<name>A0A152A0C7_TIELA</name>
<keyword evidence="4" id="KW-1185">Reference proteome</keyword>
<keyword evidence="2" id="KW-1133">Transmembrane helix</keyword>
<evidence type="ECO:0008006" key="5">
    <source>
        <dbReference type="Google" id="ProtNLM"/>
    </source>
</evidence>
<feature type="transmembrane region" description="Helical" evidence="2">
    <location>
        <begin position="322"/>
        <end position="342"/>
    </location>
</feature>
<feature type="compositionally biased region" description="Acidic residues" evidence="1">
    <location>
        <begin position="86"/>
        <end position="99"/>
    </location>
</feature>
<feature type="transmembrane region" description="Helical" evidence="2">
    <location>
        <begin position="354"/>
        <end position="380"/>
    </location>
</feature>
<feature type="transmembrane region" description="Helical" evidence="2">
    <location>
        <begin position="211"/>
        <end position="228"/>
    </location>
</feature>
<evidence type="ECO:0000313" key="3">
    <source>
        <dbReference type="EMBL" id="KYQ99653.1"/>
    </source>
</evidence>
<dbReference type="OrthoDB" id="441660at2759"/>
<feature type="transmembrane region" description="Helical" evidence="2">
    <location>
        <begin position="294"/>
        <end position="316"/>
    </location>
</feature>
<sequence length="401" mass="46955">MNSNNDNTIENIAIEKKIIDNIGNVILNSSNEIQVNNSNNNNNIPENNNSNSILSNSVIISDNDNVIIKSSSKDSIMSHYDADDEYESQLDDDDSDSDMDPYHHRKKNQKQLEKLEKQQLERKKFRDRLFYVLLVDFILLVIFIPLVYVLYYLPSLSMGDSEVVAYWYYHFQFSKFTLWLVSISIGFAYVAMVTEGRSYPFHCRYKRSRDFFQLLLAVAILYMIGPSRTLMGPNDSLKSLNSIGKCFLYNYFSYCIPYVLGLHYTYLDKIQLLQLAGDKFGTPSLWNTFKLKELVIIVPVVIFILALVVYHCYLLVIDHLWWYFLIAYFIYFFILFFITWLLRKTHYLHMHHYFIFGSLIPFSAFQTVLSSISLGLLAGIMTEGVSRWSMGFFWYRGARTL</sequence>
<dbReference type="InParanoid" id="A0A152A0C7"/>
<proteinExistence type="predicted"/>
<evidence type="ECO:0000256" key="1">
    <source>
        <dbReference type="SAM" id="MobiDB-lite"/>
    </source>
</evidence>
<dbReference type="EMBL" id="LODT01000020">
    <property type="protein sequence ID" value="KYQ99653.1"/>
    <property type="molecule type" value="Genomic_DNA"/>
</dbReference>
<dbReference type="AlphaFoldDB" id="A0A152A0C7"/>
<organism evidence="3 4">
    <name type="scientific">Tieghemostelium lacteum</name>
    <name type="common">Slime mold</name>
    <name type="synonym">Dictyostelium lacteum</name>
    <dbReference type="NCBI Taxonomy" id="361077"/>
    <lineage>
        <taxon>Eukaryota</taxon>
        <taxon>Amoebozoa</taxon>
        <taxon>Evosea</taxon>
        <taxon>Eumycetozoa</taxon>
        <taxon>Dictyostelia</taxon>
        <taxon>Dictyosteliales</taxon>
        <taxon>Raperosteliaceae</taxon>
        <taxon>Tieghemostelium</taxon>
    </lineage>
</organism>
<dbReference type="FunCoup" id="A0A152A0C7">
    <property type="interactions" value="425"/>
</dbReference>
<accession>A0A152A0C7</accession>
<keyword evidence="2" id="KW-0812">Transmembrane</keyword>
<gene>
    <name evidence="3" type="ORF">DLAC_03590</name>
</gene>
<protein>
    <recommendedName>
        <fullName evidence="5">Transmembrane protein</fullName>
    </recommendedName>
</protein>
<keyword evidence="2" id="KW-0472">Membrane</keyword>
<feature type="transmembrane region" description="Helical" evidence="2">
    <location>
        <begin position="173"/>
        <end position="191"/>
    </location>
</feature>
<dbReference type="Proteomes" id="UP000076078">
    <property type="component" value="Unassembled WGS sequence"/>
</dbReference>
<evidence type="ECO:0000313" key="4">
    <source>
        <dbReference type="Proteomes" id="UP000076078"/>
    </source>
</evidence>
<dbReference type="OMA" id="YVACINN"/>
<feature type="transmembrane region" description="Helical" evidence="2">
    <location>
        <begin position="129"/>
        <end position="153"/>
    </location>
</feature>
<reference evidence="3 4" key="1">
    <citation type="submission" date="2015-12" db="EMBL/GenBank/DDBJ databases">
        <title>Dictyostelia acquired genes for synthesis and detection of signals that induce cell-type specialization by lateral gene transfer from prokaryotes.</title>
        <authorList>
            <person name="Gloeckner G."/>
            <person name="Schaap P."/>
        </authorList>
    </citation>
    <scope>NUCLEOTIDE SEQUENCE [LARGE SCALE GENOMIC DNA]</scope>
    <source>
        <strain evidence="3 4">TK</strain>
    </source>
</reference>